<dbReference type="InterPro" id="IPR004753">
    <property type="entry name" value="MreB"/>
</dbReference>
<dbReference type="PANTHER" id="PTHR42749">
    <property type="entry name" value="CELL SHAPE-DETERMINING PROTEIN MREB"/>
    <property type="match status" value="1"/>
</dbReference>
<evidence type="ECO:0000313" key="8">
    <source>
        <dbReference type="Proteomes" id="UP000233425"/>
    </source>
</evidence>
<comment type="subcellular location">
    <subcellularLocation>
        <location evidence="6">Cytoplasm</location>
    </subcellularLocation>
    <text evidence="6">Membrane-associated.</text>
</comment>
<keyword evidence="4 6" id="KW-0133">Cell shape</keyword>
<dbReference type="CDD" id="cd10225">
    <property type="entry name" value="ASKHA_NBD_MreB-like"/>
    <property type="match status" value="1"/>
</dbReference>
<dbReference type="HAMAP" id="MF_02207">
    <property type="entry name" value="MreB"/>
    <property type="match status" value="1"/>
</dbReference>
<dbReference type="AlphaFoldDB" id="A0A2N0UQV0"/>
<dbReference type="GO" id="GO:0005524">
    <property type="term" value="F:ATP binding"/>
    <property type="evidence" value="ECO:0007669"/>
    <property type="project" value="UniProtKB-KW"/>
</dbReference>
<evidence type="ECO:0000256" key="1">
    <source>
        <dbReference type="ARBA" id="ARBA00022490"/>
    </source>
</evidence>
<dbReference type="RefSeq" id="WP_101029197.1">
    <property type="nucleotide sequence ID" value="NZ_CABMMZ010000056.1"/>
</dbReference>
<evidence type="ECO:0000256" key="6">
    <source>
        <dbReference type="HAMAP-Rule" id="MF_02207"/>
    </source>
</evidence>
<comment type="caution">
    <text evidence="6">Lacks conserved residue(s) required for the propagation of feature annotation.</text>
</comment>
<proteinExistence type="inferred from homology"/>
<dbReference type="InterPro" id="IPR056546">
    <property type="entry name" value="MreB_MamK-like"/>
</dbReference>
<evidence type="ECO:0000256" key="5">
    <source>
        <dbReference type="ARBA" id="ARBA00023458"/>
    </source>
</evidence>
<comment type="subunit">
    <text evidence="6">Forms polymers.</text>
</comment>
<dbReference type="Gene3D" id="3.30.420.40">
    <property type="match status" value="2"/>
</dbReference>
<keyword evidence="3 6" id="KW-0067">ATP-binding</keyword>
<evidence type="ECO:0000256" key="4">
    <source>
        <dbReference type="ARBA" id="ARBA00022960"/>
    </source>
</evidence>
<dbReference type="NCBIfam" id="NF010539">
    <property type="entry name" value="PRK13927.1"/>
    <property type="match status" value="1"/>
</dbReference>
<dbReference type="InterPro" id="IPR043129">
    <property type="entry name" value="ATPase_NBD"/>
</dbReference>
<dbReference type="Pfam" id="PF06723">
    <property type="entry name" value="MreB_Mbl"/>
    <property type="match status" value="1"/>
</dbReference>
<keyword evidence="8" id="KW-1185">Reference proteome</keyword>
<comment type="function">
    <text evidence="6">Forms membrane-associated dynamic filaments that are essential for cell shape determination. Acts by regulating cell wall synthesis and cell elongation, and thus cell shape. A feedback loop between cell geometry and MreB localization may maintain elongated cell shape by targeting cell wall growth to regions of negative cell wall curvature.</text>
</comment>
<comment type="similarity">
    <text evidence="5 6">Belongs to the FtsA/MreB family.</text>
</comment>
<dbReference type="GO" id="GO:0008360">
    <property type="term" value="P:regulation of cell shape"/>
    <property type="evidence" value="ECO:0007669"/>
    <property type="project" value="UniProtKB-UniRule"/>
</dbReference>
<comment type="caution">
    <text evidence="7">The sequence shown here is derived from an EMBL/GenBank/DDBJ whole genome shotgun (WGS) entry which is preliminary data.</text>
</comment>
<name>A0A2N0UQV0_9FIRM</name>
<keyword evidence="2 6" id="KW-0547">Nucleotide-binding</keyword>
<organism evidence="7 8">
    <name type="scientific">Ruminococcus bromii</name>
    <dbReference type="NCBI Taxonomy" id="40518"/>
    <lineage>
        <taxon>Bacteria</taxon>
        <taxon>Bacillati</taxon>
        <taxon>Bacillota</taxon>
        <taxon>Clostridia</taxon>
        <taxon>Eubacteriales</taxon>
        <taxon>Oscillospiraceae</taxon>
        <taxon>Ruminococcus</taxon>
    </lineage>
</organism>
<dbReference type="PANTHER" id="PTHR42749:SF1">
    <property type="entry name" value="CELL SHAPE-DETERMINING PROTEIN MREB"/>
    <property type="match status" value="1"/>
</dbReference>
<evidence type="ECO:0000313" key="7">
    <source>
        <dbReference type="EMBL" id="PKD29373.1"/>
    </source>
</evidence>
<dbReference type="GeneID" id="93767937"/>
<evidence type="ECO:0000256" key="2">
    <source>
        <dbReference type="ARBA" id="ARBA00022741"/>
    </source>
</evidence>
<evidence type="ECO:0000256" key="3">
    <source>
        <dbReference type="ARBA" id="ARBA00022840"/>
    </source>
</evidence>
<accession>A0A2N0UQV0</accession>
<keyword evidence="1 6" id="KW-0963">Cytoplasm</keyword>
<dbReference type="SUPFAM" id="SSF53067">
    <property type="entry name" value="Actin-like ATPase domain"/>
    <property type="match status" value="2"/>
</dbReference>
<protein>
    <recommendedName>
        <fullName evidence="6">Cell shape-determining protein MreB</fullName>
    </recommendedName>
</protein>
<sequence length="338" mass="36066">MNIAIDLGSDRTRVFIENKGIVLDEASVVAFDVDTYDIIGVGNEAYKMIGKTPAGIRAMHPIDDGVISRSELVEDMVSILIKEVVPSKVTMPKVVASIPSEVTEVEKRAVVNAVSSIGVRKVYLIEAPKAAAIGCSLDITSPHGVLIADIGSGTADIAVLSLGGISVSKCIKSAGCAMDEEIVKYIRKEHNLIIGTNMAEECKISVGCVKIPKEPKLFRVKGRDAVSGLPRFIDVGYAEIKPVIEDIALNIIRAIKDVLEQTPPELVGDIYSDGIILTGGLAKLTGFARLLSESTRLKVRVHKAAADCVINGCGKAIEYIDHPEKIQPGAVNPLIEAF</sequence>
<dbReference type="GO" id="GO:0005737">
    <property type="term" value="C:cytoplasm"/>
    <property type="evidence" value="ECO:0007669"/>
    <property type="project" value="UniProtKB-SubCell"/>
</dbReference>
<dbReference type="PRINTS" id="PR01652">
    <property type="entry name" value="SHAPEPROTEIN"/>
</dbReference>
<dbReference type="Proteomes" id="UP000233425">
    <property type="component" value="Unassembled WGS sequence"/>
</dbReference>
<reference evidence="7" key="1">
    <citation type="journal article" date="2018" name="Environ. Microbiol.">
        <title>Sporulation capability and amylosome conservation among diverse human colonic and rumen isolates of the keystone starch-degrader Ruminococcus bromii.</title>
        <authorList>
            <person name="Mukhopadhya I."/>
            <person name="Morais S."/>
            <person name="Laverde-Gomez J."/>
            <person name="Sheridan P.O."/>
            <person name="Walker A.W."/>
            <person name="Kelly W."/>
            <person name="Klieve A.V."/>
            <person name="Ouwerkerk D."/>
            <person name="Duncan S.H."/>
            <person name="Louis P."/>
            <person name="Koropatkin N."/>
            <person name="Cockburn D."/>
            <person name="Kibler R."/>
            <person name="Cooper P.J."/>
            <person name="Sandoval C."/>
            <person name="Crost E."/>
            <person name="Juge N."/>
            <person name="Bayer E.A."/>
            <person name="Flint H.J."/>
        </authorList>
    </citation>
    <scope>NUCLEOTIDE SEQUENCE [LARGE SCALE GENOMIC DNA]</scope>
    <source>
        <strain evidence="7">ATCC 27255</strain>
    </source>
</reference>
<dbReference type="GO" id="GO:0000902">
    <property type="term" value="P:cell morphogenesis"/>
    <property type="evidence" value="ECO:0007669"/>
    <property type="project" value="InterPro"/>
</dbReference>
<dbReference type="EMBL" id="NNSR01000056">
    <property type="protein sequence ID" value="PKD29373.1"/>
    <property type="molecule type" value="Genomic_DNA"/>
</dbReference>
<gene>
    <name evidence="7" type="primary">mreB_2</name>
    <name evidence="6" type="synonym">mreB</name>
    <name evidence="7" type="ORF">RBATCC27255_01200</name>
</gene>